<evidence type="ECO:0000256" key="1">
    <source>
        <dbReference type="ARBA" id="ARBA00001055"/>
    </source>
</evidence>
<dbReference type="InterPro" id="IPR013114">
    <property type="entry name" value="FabA_FabZ"/>
</dbReference>
<reference evidence="11 12" key="1">
    <citation type="submission" date="2023-07" db="EMBL/GenBank/DDBJ databases">
        <title>Genomic Encyclopedia of Type Strains, Phase IV (KMG-IV): sequencing the most valuable type-strain genomes for metagenomic binning, comparative biology and taxonomic classification.</title>
        <authorList>
            <person name="Goeker M."/>
        </authorList>
    </citation>
    <scope>NUCLEOTIDE SEQUENCE [LARGE SCALE GENOMIC DNA]</scope>
    <source>
        <strain evidence="11 12">DSM 27594</strain>
    </source>
</reference>
<evidence type="ECO:0000256" key="9">
    <source>
        <dbReference type="ARBA" id="ARBA00025049"/>
    </source>
</evidence>
<gene>
    <name evidence="10" type="primary">fabZ</name>
    <name evidence="11" type="ORF">J2S10_004027</name>
</gene>
<proteinExistence type="inferred from homology"/>
<dbReference type="NCBIfam" id="NF000582">
    <property type="entry name" value="PRK00006.1"/>
    <property type="match status" value="1"/>
</dbReference>
<name>A0ABT9XZ23_9BACI</name>
<protein>
    <recommendedName>
        <fullName evidence="10">3-hydroxyacyl-[acyl-carrier-protein] dehydratase FabZ</fullName>
        <ecNumber evidence="10">4.2.1.59</ecNumber>
    </recommendedName>
    <alternativeName>
        <fullName evidence="10">(3R)-hydroxymyristoyl-[acyl-carrier-protein] dehydratase</fullName>
        <shortName evidence="10">(3R)-hydroxymyristoyl-ACP dehydrase</shortName>
    </alternativeName>
    <alternativeName>
        <fullName evidence="10">Beta-hydroxyacyl-ACP dehydratase</fullName>
    </alternativeName>
</protein>
<dbReference type="GO" id="GO:0019171">
    <property type="term" value="F:(3R)-hydroxyacyl-[acyl-carrier-protein] dehydratase activity"/>
    <property type="evidence" value="ECO:0007669"/>
    <property type="project" value="UniProtKB-EC"/>
</dbReference>
<sequence>MLDVTQIKEIIPHRYPFLLVDRILEVEEGKSAVGIKNVSANEEFFNGHFPDYPVMPGVLIVEALAQVGAVAMLKKEENRGRLAFFAGIDGCRFKRQVKPGDQLRLEVEIVRLRGSIGKGKAVATVDGEIACEAEITFALGDKLHHQ</sequence>
<dbReference type="SUPFAM" id="SSF54637">
    <property type="entry name" value="Thioesterase/thiol ester dehydrase-isomerase"/>
    <property type="match status" value="1"/>
</dbReference>
<dbReference type="EC" id="4.2.1.59" evidence="10"/>
<feature type="active site" evidence="10">
    <location>
        <position position="48"/>
    </location>
</feature>
<comment type="caution">
    <text evidence="11">The sequence shown here is derived from an EMBL/GenBank/DDBJ whole genome shotgun (WGS) entry which is preliminary data.</text>
</comment>
<evidence type="ECO:0000256" key="2">
    <source>
        <dbReference type="ARBA" id="ARBA00004496"/>
    </source>
</evidence>
<dbReference type="InterPro" id="IPR010084">
    <property type="entry name" value="FabZ"/>
</dbReference>
<evidence type="ECO:0000256" key="5">
    <source>
        <dbReference type="ARBA" id="ARBA00022516"/>
    </source>
</evidence>
<evidence type="ECO:0000256" key="8">
    <source>
        <dbReference type="ARBA" id="ARBA00023239"/>
    </source>
</evidence>
<keyword evidence="7 10" id="KW-0443">Lipid metabolism</keyword>
<evidence type="ECO:0000256" key="10">
    <source>
        <dbReference type="HAMAP-Rule" id="MF_00406"/>
    </source>
</evidence>
<evidence type="ECO:0000313" key="12">
    <source>
        <dbReference type="Proteomes" id="UP001224122"/>
    </source>
</evidence>
<comment type="subcellular location">
    <subcellularLocation>
        <location evidence="2 10">Cytoplasm</location>
    </subcellularLocation>
</comment>
<evidence type="ECO:0000256" key="3">
    <source>
        <dbReference type="ARBA" id="ARBA00009174"/>
    </source>
</evidence>
<organism evidence="11 12">
    <name type="scientific">Neobacillus ginsengisoli</name>
    <dbReference type="NCBI Taxonomy" id="904295"/>
    <lineage>
        <taxon>Bacteria</taxon>
        <taxon>Bacillati</taxon>
        <taxon>Bacillota</taxon>
        <taxon>Bacilli</taxon>
        <taxon>Bacillales</taxon>
        <taxon>Bacillaceae</taxon>
        <taxon>Neobacillus</taxon>
    </lineage>
</organism>
<dbReference type="Gene3D" id="3.10.129.10">
    <property type="entry name" value="Hotdog Thioesterase"/>
    <property type="match status" value="1"/>
</dbReference>
<evidence type="ECO:0000256" key="6">
    <source>
        <dbReference type="ARBA" id="ARBA00022556"/>
    </source>
</evidence>
<dbReference type="Pfam" id="PF07977">
    <property type="entry name" value="FabA"/>
    <property type="match status" value="1"/>
</dbReference>
<keyword evidence="8 10" id="KW-0456">Lyase</keyword>
<dbReference type="EMBL" id="JAUSTW010000007">
    <property type="protein sequence ID" value="MDQ0200825.1"/>
    <property type="molecule type" value="Genomic_DNA"/>
</dbReference>
<keyword evidence="6 10" id="KW-0441">Lipid A biosynthesis</keyword>
<comment type="function">
    <text evidence="9 10">Involved in unsaturated fatty acids biosynthesis. Catalyzes the dehydration of short chain beta-hydroxyacyl-ACPs and long chain saturated and unsaturated beta-hydroxyacyl-ACPs.</text>
</comment>
<keyword evidence="4 10" id="KW-0963">Cytoplasm</keyword>
<comment type="similarity">
    <text evidence="3 10">Belongs to the thioester dehydratase family. FabZ subfamily.</text>
</comment>
<comment type="catalytic activity">
    <reaction evidence="1 10">
        <text>a (3R)-hydroxyacyl-[ACP] = a (2E)-enoyl-[ACP] + H2O</text>
        <dbReference type="Rhea" id="RHEA:13097"/>
        <dbReference type="Rhea" id="RHEA-COMP:9925"/>
        <dbReference type="Rhea" id="RHEA-COMP:9945"/>
        <dbReference type="ChEBI" id="CHEBI:15377"/>
        <dbReference type="ChEBI" id="CHEBI:78784"/>
        <dbReference type="ChEBI" id="CHEBI:78827"/>
        <dbReference type="EC" id="4.2.1.59"/>
    </reaction>
</comment>
<accession>A0ABT9XZ23</accession>
<dbReference type="PANTHER" id="PTHR30272">
    <property type="entry name" value="3-HYDROXYACYL-[ACYL-CARRIER-PROTEIN] DEHYDRATASE"/>
    <property type="match status" value="1"/>
</dbReference>
<evidence type="ECO:0000256" key="4">
    <source>
        <dbReference type="ARBA" id="ARBA00022490"/>
    </source>
</evidence>
<dbReference type="NCBIfam" id="TIGR01750">
    <property type="entry name" value="fabZ"/>
    <property type="match status" value="1"/>
</dbReference>
<keyword evidence="5 10" id="KW-0444">Lipid biosynthesis</keyword>
<dbReference type="InterPro" id="IPR029069">
    <property type="entry name" value="HotDog_dom_sf"/>
</dbReference>
<dbReference type="RefSeq" id="WP_307411290.1">
    <property type="nucleotide sequence ID" value="NZ_JAUSTW010000007.1"/>
</dbReference>
<dbReference type="Proteomes" id="UP001224122">
    <property type="component" value="Unassembled WGS sequence"/>
</dbReference>
<keyword evidence="12" id="KW-1185">Reference proteome</keyword>
<dbReference type="PANTHER" id="PTHR30272:SF1">
    <property type="entry name" value="3-HYDROXYACYL-[ACYL-CARRIER-PROTEIN] DEHYDRATASE"/>
    <property type="match status" value="1"/>
</dbReference>
<dbReference type="HAMAP" id="MF_00406">
    <property type="entry name" value="FabZ"/>
    <property type="match status" value="1"/>
</dbReference>
<evidence type="ECO:0000313" key="11">
    <source>
        <dbReference type="EMBL" id="MDQ0200825.1"/>
    </source>
</evidence>
<evidence type="ECO:0000256" key="7">
    <source>
        <dbReference type="ARBA" id="ARBA00023098"/>
    </source>
</evidence>
<dbReference type="CDD" id="cd01288">
    <property type="entry name" value="FabZ"/>
    <property type="match status" value="1"/>
</dbReference>